<proteinExistence type="predicted"/>
<feature type="compositionally biased region" description="Polar residues" evidence="1">
    <location>
        <begin position="178"/>
        <end position="187"/>
    </location>
</feature>
<evidence type="ECO:0000313" key="2">
    <source>
        <dbReference type="EMBL" id="RKI17109.1"/>
    </source>
</evidence>
<reference evidence="2 3" key="1">
    <citation type="submission" date="2018-09" db="EMBL/GenBank/DDBJ databases">
        <authorList>
            <person name="Livingstone P.G."/>
            <person name="Whitworth D.E."/>
        </authorList>
    </citation>
    <scope>NUCLEOTIDE SEQUENCE [LARGE SCALE GENOMIC DNA]</scope>
    <source>
        <strain evidence="2 3">CA031B</strain>
    </source>
</reference>
<organism evidence="2 3">
    <name type="scientific">Corallococcus praedator</name>
    <dbReference type="NCBI Taxonomy" id="2316724"/>
    <lineage>
        <taxon>Bacteria</taxon>
        <taxon>Pseudomonadati</taxon>
        <taxon>Myxococcota</taxon>
        <taxon>Myxococcia</taxon>
        <taxon>Myxococcales</taxon>
        <taxon>Cystobacterineae</taxon>
        <taxon>Myxococcaceae</taxon>
        <taxon>Corallococcus</taxon>
    </lineage>
</organism>
<dbReference type="EMBL" id="RAWI01000005">
    <property type="protein sequence ID" value="RKI17109.1"/>
    <property type="molecule type" value="Genomic_DNA"/>
</dbReference>
<name>A0ABX9QRS0_9BACT</name>
<accession>A0ABX9QRS0</accession>
<keyword evidence="3" id="KW-1185">Reference proteome</keyword>
<evidence type="ECO:0000313" key="3">
    <source>
        <dbReference type="Proteomes" id="UP000278907"/>
    </source>
</evidence>
<sequence>MAPVKQDLFDRPGSPPSAPSDRVLGASGNSVAVGGRGASNAVLSSFKPESAIQAKADHFEGGSHPFRPVDAGTDPLASGSSVRSGGHSGTVCANFVDPDGKAGEAAPKSKGAEWSSKLARAVAELVKTLQAEPSTEEPAEGARGGRISTGDSSRSSGTTHSKGSQAREGAEEDAAPPQDSSRVASNG</sequence>
<feature type="compositionally biased region" description="Low complexity" evidence="1">
    <location>
        <begin position="145"/>
        <end position="164"/>
    </location>
</feature>
<feature type="region of interest" description="Disordered" evidence="1">
    <location>
        <begin position="128"/>
        <end position="187"/>
    </location>
</feature>
<gene>
    <name evidence="2" type="ORF">D7Y13_01375</name>
</gene>
<comment type="caution">
    <text evidence="2">The sequence shown here is derived from an EMBL/GenBank/DDBJ whole genome shotgun (WGS) entry which is preliminary data.</text>
</comment>
<feature type="region of interest" description="Disordered" evidence="1">
    <location>
        <begin position="1"/>
        <end position="34"/>
    </location>
</feature>
<feature type="region of interest" description="Disordered" evidence="1">
    <location>
        <begin position="54"/>
        <end position="115"/>
    </location>
</feature>
<protein>
    <submittedName>
        <fullName evidence="2">Uncharacterized protein</fullName>
    </submittedName>
</protein>
<evidence type="ECO:0000256" key="1">
    <source>
        <dbReference type="SAM" id="MobiDB-lite"/>
    </source>
</evidence>
<dbReference type="Proteomes" id="UP000278907">
    <property type="component" value="Unassembled WGS sequence"/>
</dbReference>